<feature type="non-terminal residue" evidence="1">
    <location>
        <position position="1"/>
    </location>
</feature>
<gene>
    <name evidence="1" type="ORF">S01H1_68593</name>
</gene>
<accession>X0Y8Z9</accession>
<proteinExistence type="predicted"/>
<protein>
    <recommendedName>
        <fullName evidence="2">AsmA-like C-terminal domain-containing protein</fullName>
    </recommendedName>
</protein>
<name>X0Y8Z9_9ZZZZ</name>
<evidence type="ECO:0000313" key="1">
    <source>
        <dbReference type="EMBL" id="GAG33341.1"/>
    </source>
</evidence>
<feature type="non-terminal residue" evidence="1">
    <location>
        <position position="247"/>
    </location>
</feature>
<comment type="caution">
    <text evidence="1">The sequence shown here is derived from an EMBL/GenBank/DDBJ whole genome shotgun (WGS) entry which is preliminary data.</text>
</comment>
<dbReference type="AlphaFoldDB" id="X0Y8Z9"/>
<organism evidence="1">
    <name type="scientific">marine sediment metagenome</name>
    <dbReference type="NCBI Taxonomy" id="412755"/>
    <lineage>
        <taxon>unclassified sequences</taxon>
        <taxon>metagenomes</taxon>
        <taxon>ecological metagenomes</taxon>
    </lineage>
</organism>
<evidence type="ECO:0008006" key="2">
    <source>
        <dbReference type="Google" id="ProtNLM"/>
    </source>
</evidence>
<sequence length="247" mass="26908">VDWHGHGRITYLAPDGTGRGAAGKITSVGKFKVIEHGGQTVYSGQIDLSWRDLALQSLRVDQVKDLALDRLAGRSTGQLTFKIFSDFRFDWQIKSELEQIDLVRTNAPEPTRIKRLAMSLAGAYDPVTGKLNLRTFDLASPVVALESRFRGRFEPGGLFINEVRVAGRFDSELLVQQVPALAAMLTGSASLTGPCQFDVSWRSSQVLDAVKLKLDATEADLNLPGAITKRAGTPLTLKLALTTDPSN</sequence>
<dbReference type="EMBL" id="BARS01045491">
    <property type="protein sequence ID" value="GAG33341.1"/>
    <property type="molecule type" value="Genomic_DNA"/>
</dbReference>
<reference evidence="1" key="1">
    <citation type="journal article" date="2014" name="Front. Microbiol.">
        <title>High frequency of phylogenetically diverse reductive dehalogenase-homologous genes in deep subseafloor sedimentary metagenomes.</title>
        <authorList>
            <person name="Kawai M."/>
            <person name="Futagami T."/>
            <person name="Toyoda A."/>
            <person name="Takaki Y."/>
            <person name="Nishi S."/>
            <person name="Hori S."/>
            <person name="Arai W."/>
            <person name="Tsubouchi T."/>
            <person name="Morono Y."/>
            <person name="Uchiyama I."/>
            <person name="Ito T."/>
            <person name="Fujiyama A."/>
            <person name="Inagaki F."/>
            <person name="Takami H."/>
        </authorList>
    </citation>
    <scope>NUCLEOTIDE SEQUENCE</scope>
    <source>
        <strain evidence="1">Expedition CK06-06</strain>
    </source>
</reference>